<organism evidence="1 2">
    <name type="scientific">Blomia tropicalis</name>
    <name type="common">Mite</name>
    <dbReference type="NCBI Taxonomy" id="40697"/>
    <lineage>
        <taxon>Eukaryota</taxon>
        <taxon>Metazoa</taxon>
        <taxon>Ecdysozoa</taxon>
        <taxon>Arthropoda</taxon>
        <taxon>Chelicerata</taxon>
        <taxon>Arachnida</taxon>
        <taxon>Acari</taxon>
        <taxon>Acariformes</taxon>
        <taxon>Sarcoptiformes</taxon>
        <taxon>Astigmata</taxon>
        <taxon>Glycyphagoidea</taxon>
        <taxon>Echimyopodidae</taxon>
        <taxon>Blomia</taxon>
    </lineage>
</organism>
<comment type="caution">
    <text evidence="1">The sequence shown here is derived from an EMBL/GenBank/DDBJ whole genome shotgun (WGS) entry which is preliminary data.</text>
</comment>
<dbReference type="GO" id="GO:0003723">
    <property type="term" value="F:RNA binding"/>
    <property type="evidence" value="ECO:0007669"/>
    <property type="project" value="InterPro"/>
</dbReference>
<keyword evidence="2" id="KW-1185">Reference proteome</keyword>
<gene>
    <name evidence="1" type="ORF">RDWZM_008584</name>
</gene>
<dbReference type="InterPro" id="IPR036612">
    <property type="entry name" value="KH_dom_type_1_sf"/>
</dbReference>
<sequence>MASSIQEIVYYYVNSIMNHSTEEIMENFIINHFSKTNRSFHLIIDQDYSGVLKLESSELCARVVGRHGNGVCLLRRLLDVVIKSPEIINFKSNCKFVISAKNSHSLWATFYILDRMADYFQERIIERTLHRTTTEITATYQVLPLILPNILRNKGQFIIELRAKYDVIIITPRTYSQNCCFQLIGEPVNVAKCIDELHLRCERELIFINESMQQQMQLQYFNFY</sequence>
<evidence type="ECO:0000313" key="1">
    <source>
        <dbReference type="EMBL" id="KAJ6217427.1"/>
    </source>
</evidence>
<accession>A0A9Q0M4I8</accession>
<dbReference type="AlphaFoldDB" id="A0A9Q0M4I8"/>
<reference evidence="1" key="1">
    <citation type="submission" date="2022-12" db="EMBL/GenBank/DDBJ databases">
        <title>Genome assemblies of Blomia tropicalis.</title>
        <authorList>
            <person name="Cui Y."/>
        </authorList>
    </citation>
    <scope>NUCLEOTIDE SEQUENCE</scope>
    <source>
        <tissue evidence="1">Adult mites</tissue>
    </source>
</reference>
<name>A0A9Q0M4I8_BLOTA</name>
<dbReference type="Proteomes" id="UP001142055">
    <property type="component" value="Chromosome 3"/>
</dbReference>
<dbReference type="SUPFAM" id="SSF54791">
    <property type="entry name" value="Eukaryotic type KH-domain (KH-domain type I)"/>
    <property type="match status" value="1"/>
</dbReference>
<proteinExistence type="predicted"/>
<protein>
    <submittedName>
        <fullName evidence="1">Uncharacterized protein</fullName>
    </submittedName>
</protein>
<dbReference type="EMBL" id="JAPWDV010000003">
    <property type="protein sequence ID" value="KAJ6217427.1"/>
    <property type="molecule type" value="Genomic_DNA"/>
</dbReference>
<evidence type="ECO:0000313" key="2">
    <source>
        <dbReference type="Proteomes" id="UP001142055"/>
    </source>
</evidence>